<protein>
    <submittedName>
        <fullName evidence="2">Uncharacterized protein</fullName>
    </submittedName>
</protein>
<feature type="compositionally biased region" description="Basic and acidic residues" evidence="1">
    <location>
        <begin position="84"/>
        <end position="100"/>
    </location>
</feature>
<dbReference type="Proteomes" id="UP000692954">
    <property type="component" value="Unassembled WGS sequence"/>
</dbReference>
<sequence length="147" mass="17354">MNNYIGSNAYEYEDEIQIKNQKVLNSKGNTQKQALFDSYTFVLDEQPKSQDKKYDYDLYQIIGKKLNNPYAIDLQKGQTQKGNKTYEIEGDRDDFHKSRNDTTKQSNLLLTYDDDYQRITQSFGVDESVDSLSLEEYDYYEDINCKR</sequence>
<name>A0A8S1MU97_9CILI</name>
<dbReference type="AlphaFoldDB" id="A0A8S1MU97"/>
<proteinExistence type="predicted"/>
<keyword evidence="3" id="KW-1185">Reference proteome</keyword>
<dbReference type="EMBL" id="CAJJDN010000040">
    <property type="protein sequence ID" value="CAD8080345.1"/>
    <property type="molecule type" value="Genomic_DNA"/>
</dbReference>
<reference evidence="2" key="1">
    <citation type="submission" date="2021-01" db="EMBL/GenBank/DDBJ databases">
        <authorList>
            <consortium name="Genoscope - CEA"/>
            <person name="William W."/>
        </authorList>
    </citation>
    <scope>NUCLEOTIDE SEQUENCE</scope>
</reference>
<evidence type="ECO:0000313" key="3">
    <source>
        <dbReference type="Proteomes" id="UP000692954"/>
    </source>
</evidence>
<organism evidence="2 3">
    <name type="scientific">Paramecium sonneborni</name>
    <dbReference type="NCBI Taxonomy" id="65129"/>
    <lineage>
        <taxon>Eukaryota</taxon>
        <taxon>Sar</taxon>
        <taxon>Alveolata</taxon>
        <taxon>Ciliophora</taxon>
        <taxon>Intramacronucleata</taxon>
        <taxon>Oligohymenophorea</taxon>
        <taxon>Peniculida</taxon>
        <taxon>Parameciidae</taxon>
        <taxon>Paramecium</taxon>
    </lineage>
</organism>
<evidence type="ECO:0000313" key="2">
    <source>
        <dbReference type="EMBL" id="CAD8080345.1"/>
    </source>
</evidence>
<gene>
    <name evidence="2" type="ORF">PSON_ATCC_30995.1.T0400192</name>
</gene>
<comment type="caution">
    <text evidence="2">The sequence shown here is derived from an EMBL/GenBank/DDBJ whole genome shotgun (WGS) entry which is preliminary data.</text>
</comment>
<feature type="region of interest" description="Disordered" evidence="1">
    <location>
        <begin position="76"/>
        <end position="100"/>
    </location>
</feature>
<evidence type="ECO:0000256" key="1">
    <source>
        <dbReference type="SAM" id="MobiDB-lite"/>
    </source>
</evidence>
<accession>A0A8S1MU97</accession>